<comment type="caution">
    <text evidence="1">The sequence shown here is derived from an EMBL/GenBank/DDBJ whole genome shotgun (WGS) entry which is preliminary data.</text>
</comment>
<dbReference type="Proteomes" id="UP000597459">
    <property type="component" value="Unassembled WGS sequence"/>
</dbReference>
<keyword evidence="2" id="KW-1185">Reference proteome</keyword>
<evidence type="ECO:0000313" key="2">
    <source>
        <dbReference type="Proteomes" id="UP000597459"/>
    </source>
</evidence>
<dbReference type="EMBL" id="WOTH01000031">
    <property type="protein sequence ID" value="NHO54742.1"/>
    <property type="molecule type" value="Genomic_DNA"/>
</dbReference>
<reference evidence="1" key="1">
    <citation type="submission" date="2019-11" db="EMBL/GenBank/DDBJ databases">
        <title>Description of new Acetobacter species.</title>
        <authorList>
            <person name="Cleenwerck I."/>
            <person name="Sombolestani A.S."/>
        </authorList>
    </citation>
    <scope>NUCLEOTIDE SEQUENCE</scope>
    <source>
        <strain evidence="1">LMG 1626</strain>
    </source>
</reference>
<accession>A0A967EI26</accession>
<sequence length="125" mass="13576">MCARRTPDPYLLRQSDMADFMAQCGLTNYADASGKVHLHYLPPRGDGTIPVEANAAFAVSEPGGAHGRVWYLCMPVPKLVPDPSPTGTPTITTTEAVCRYAGSGMNRMSLVQDADDARTHDPRNW</sequence>
<gene>
    <name evidence="1" type="ORF">GOB87_12440</name>
</gene>
<name>A0A967EI26_9PROT</name>
<proteinExistence type="predicted"/>
<organism evidence="1 2">
    <name type="scientific">Acetobacter estunensis</name>
    <dbReference type="NCBI Taxonomy" id="104097"/>
    <lineage>
        <taxon>Bacteria</taxon>
        <taxon>Pseudomonadati</taxon>
        <taxon>Pseudomonadota</taxon>
        <taxon>Alphaproteobacteria</taxon>
        <taxon>Acetobacterales</taxon>
        <taxon>Acetobacteraceae</taxon>
        <taxon>Acetobacter</taxon>
    </lineage>
</organism>
<dbReference type="AlphaFoldDB" id="A0A967EI26"/>
<evidence type="ECO:0000313" key="1">
    <source>
        <dbReference type="EMBL" id="NHO54742.1"/>
    </source>
</evidence>
<protein>
    <submittedName>
        <fullName evidence="1">Uncharacterized protein</fullName>
    </submittedName>
</protein>
<dbReference type="RefSeq" id="WP_166317365.1">
    <property type="nucleotide sequence ID" value="NZ_WOTH01000031.1"/>
</dbReference>